<dbReference type="InterPro" id="IPR027417">
    <property type="entry name" value="P-loop_NTPase"/>
</dbReference>
<dbReference type="AlphaFoldDB" id="A0AAD9K580"/>
<comment type="caution">
    <text evidence="9">The sequence shown here is derived from an EMBL/GenBank/DDBJ whole genome shotgun (WGS) entry which is preliminary data.</text>
</comment>
<evidence type="ECO:0000256" key="1">
    <source>
        <dbReference type="ARBA" id="ARBA00012552"/>
    </source>
</evidence>
<gene>
    <name evidence="9" type="ORF">LSH36_65g06005</name>
</gene>
<evidence type="ECO:0000256" key="5">
    <source>
        <dbReference type="ARBA" id="ARBA00022806"/>
    </source>
</evidence>
<dbReference type="SUPFAM" id="SSF52540">
    <property type="entry name" value="P-loop containing nucleoside triphosphate hydrolases"/>
    <property type="match status" value="1"/>
</dbReference>
<dbReference type="GO" id="GO:0005524">
    <property type="term" value="F:ATP binding"/>
    <property type="evidence" value="ECO:0007669"/>
    <property type="project" value="UniProtKB-KW"/>
</dbReference>
<evidence type="ECO:0000256" key="6">
    <source>
        <dbReference type="ARBA" id="ARBA00022840"/>
    </source>
</evidence>
<dbReference type="GO" id="GO:0003676">
    <property type="term" value="F:nucleic acid binding"/>
    <property type="evidence" value="ECO:0007669"/>
    <property type="project" value="InterPro"/>
</dbReference>
<proteinExistence type="predicted"/>
<dbReference type="Proteomes" id="UP001208570">
    <property type="component" value="Unassembled WGS sequence"/>
</dbReference>
<evidence type="ECO:0000256" key="4">
    <source>
        <dbReference type="ARBA" id="ARBA00022801"/>
    </source>
</evidence>
<dbReference type="Pfam" id="PF00270">
    <property type="entry name" value="DEAD"/>
    <property type="match status" value="1"/>
</dbReference>
<keyword evidence="4" id="KW-0378">Hydrolase</keyword>
<sequence length="266" mass="29986">QIKDKDIEPEDCQIKLFGIKKLKFFRKVKDSAFTEVVKRVLHICKIDSVTGLQQYAWPALLRGHNVFGVGPREKGGKTLAYVPPLVTMLHQKDSYRNLPVSCGPHALIMAANIQKAADVHRYLMRFREEDICFRLILLSAENNEAVAEIELLNGCDVLIATPLCLLRMLSKGVTNLAGVCHLIFDDLDMLQESYSDQIEEIMSLYRKVISERSESVVAPSQMIAMSSNYNGDVERFYKTNFMEPVIIVASQLEAAYAANVKQVNTD</sequence>
<name>A0AAD9K580_9ANNE</name>
<dbReference type="EC" id="3.6.4.13" evidence="1"/>
<keyword evidence="5" id="KW-0347">Helicase</keyword>
<dbReference type="InterPro" id="IPR011545">
    <property type="entry name" value="DEAD/DEAH_box_helicase_dom"/>
</dbReference>
<dbReference type="PROSITE" id="PS51192">
    <property type="entry name" value="HELICASE_ATP_BIND_1"/>
    <property type="match status" value="1"/>
</dbReference>
<accession>A0AAD9K580</accession>
<dbReference type="EMBL" id="JAODUP010000065">
    <property type="protein sequence ID" value="KAK2164353.1"/>
    <property type="molecule type" value="Genomic_DNA"/>
</dbReference>
<dbReference type="GO" id="GO:0016787">
    <property type="term" value="F:hydrolase activity"/>
    <property type="evidence" value="ECO:0007669"/>
    <property type="project" value="UniProtKB-KW"/>
</dbReference>
<dbReference type="GO" id="GO:0042078">
    <property type="term" value="P:germ-line stem cell division"/>
    <property type="evidence" value="ECO:0007669"/>
    <property type="project" value="TreeGrafter"/>
</dbReference>
<organism evidence="9 10">
    <name type="scientific">Paralvinella palmiformis</name>
    <dbReference type="NCBI Taxonomy" id="53620"/>
    <lineage>
        <taxon>Eukaryota</taxon>
        <taxon>Metazoa</taxon>
        <taxon>Spiralia</taxon>
        <taxon>Lophotrochozoa</taxon>
        <taxon>Annelida</taxon>
        <taxon>Polychaeta</taxon>
        <taxon>Sedentaria</taxon>
        <taxon>Canalipalpata</taxon>
        <taxon>Terebellida</taxon>
        <taxon>Terebelliformia</taxon>
        <taxon>Alvinellidae</taxon>
        <taxon>Paralvinella</taxon>
    </lineage>
</organism>
<evidence type="ECO:0000256" key="3">
    <source>
        <dbReference type="ARBA" id="ARBA00022741"/>
    </source>
</evidence>
<keyword evidence="10" id="KW-1185">Reference proteome</keyword>
<dbReference type="PANTHER" id="PTHR22655:SF2">
    <property type="entry name" value="ATP-DEPENDENT RNA HELICASE TDRD12-RELATED"/>
    <property type="match status" value="1"/>
</dbReference>
<evidence type="ECO:0000256" key="2">
    <source>
        <dbReference type="ARBA" id="ARBA00022737"/>
    </source>
</evidence>
<reference evidence="9" key="1">
    <citation type="journal article" date="2023" name="Mol. Biol. Evol.">
        <title>Third-Generation Sequencing Reveals the Adaptive Role of the Epigenome in Three Deep-Sea Polychaetes.</title>
        <authorList>
            <person name="Perez M."/>
            <person name="Aroh O."/>
            <person name="Sun Y."/>
            <person name="Lan Y."/>
            <person name="Juniper S.K."/>
            <person name="Young C.R."/>
            <person name="Angers B."/>
            <person name="Qian P.Y."/>
        </authorList>
    </citation>
    <scope>NUCLEOTIDE SEQUENCE</scope>
    <source>
        <strain evidence="9">P08H-3</strain>
    </source>
</reference>
<feature type="domain" description="Helicase ATP-binding" evidence="8">
    <location>
        <begin position="57"/>
        <end position="247"/>
    </location>
</feature>
<keyword evidence="2" id="KW-0677">Repeat</keyword>
<dbReference type="PANTHER" id="PTHR22655">
    <property type="entry name" value="ATP-DEPENDENT RNA HELICASE TDRD12-RELATED"/>
    <property type="match status" value="1"/>
</dbReference>
<evidence type="ECO:0000259" key="8">
    <source>
        <dbReference type="PROSITE" id="PS51192"/>
    </source>
</evidence>
<comment type="catalytic activity">
    <reaction evidence="7">
        <text>ATP + H2O = ADP + phosphate + H(+)</text>
        <dbReference type="Rhea" id="RHEA:13065"/>
        <dbReference type="ChEBI" id="CHEBI:15377"/>
        <dbReference type="ChEBI" id="CHEBI:15378"/>
        <dbReference type="ChEBI" id="CHEBI:30616"/>
        <dbReference type="ChEBI" id="CHEBI:43474"/>
        <dbReference type="ChEBI" id="CHEBI:456216"/>
        <dbReference type="EC" id="3.6.4.13"/>
    </reaction>
</comment>
<dbReference type="InterPro" id="IPR014001">
    <property type="entry name" value="Helicase_ATP-bd"/>
</dbReference>
<keyword evidence="6" id="KW-0067">ATP-binding</keyword>
<evidence type="ECO:0000313" key="10">
    <source>
        <dbReference type="Proteomes" id="UP001208570"/>
    </source>
</evidence>
<dbReference type="Gene3D" id="3.40.50.300">
    <property type="entry name" value="P-loop containing nucleotide triphosphate hydrolases"/>
    <property type="match status" value="1"/>
</dbReference>
<keyword evidence="3" id="KW-0547">Nucleotide-binding</keyword>
<dbReference type="SMART" id="SM00487">
    <property type="entry name" value="DEXDc"/>
    <property type="match status" value="1"/>
</dbReference>
<evidence type="ECO:0000256" key="7">
    <source>
        <dbReference type="ARBA" id="ARBA00047984"/>
    </source>
</evidence>
<dbReference type="GO" id="GO:0003724">
    <property type="term" value="F:RNA helicase activity"/>
    <property type="evidence" value="ECO:0007669"/>
    <property type="project" value="UniProtKB-EC"/>
</dbReference>
<evidence type="ECO:0000313" key="9">
    <source>
        <dbReference type="EMBL" id="KAK2164353.1"/>
    </source>
</evidence>
<protein>
    <recommendedName>
        <fullName evidence="1">RNA helicase</fullName>
        <ecNumber evidence="1">3.6.4.13</ecNumber>
    </recommendedName>
</protein>
<feature type="non-terminal residue" evidence="9">
    <location>
        <position position="1"/>
    </location>
</feature>